<dbReference type="SUPFAM" id="SSF52540">
    <property type="entry name" value="P-loop containing nucleoside triphosphate hydrolases"/>
    <property type="match status" value="1"/>
</dbReference>
<sequence>MSYSYQSIPVVNAIDAVLRETINEYLIEKIAHFADQHYDWKLAVFKLIAFEQTHTSQINFKTPVHATAAGFWYLQQTEYRHYVYFASQAFQQVRHIPYGKEMYTLAQTLGLCTQAKEFNQIHTLTLPPCPEPDPEKRLRQTSWPALEAFHRVTQEAQLIHRSTGKATRAQALARAQGELKQILDNADQLPQAEGGLILDIATTWRDALLNIASDIGNVEILEPVQNPYTIGDPVEGDRFVGREDILRELESLWFRADNPSSVLIYGHRRMGKTSILRNLTGGSDLKLIYVNLQLLGSVTQGLSEVLLAIADDIAQHVDIPAPPDEAFLTFPQHTFKVYLRDVLKQLDCRALIIALDEFELIEDLIKAGQLTPDFMGYLRGLIQMDKRLAFVLAGLHTLEEMTRDYFQPFFGSTYPLRVGFLSRAATRQILENPSDDFPLEYDPDAVDEIYRLTHGQPYLVQLIGFQLVRRFNELVFETGQERDPRLTLEDIAAVTDISQGDLFRNGRYYFDGIWNQASQDPPGQTDILQALAPHPTGLTSEELQSQCPDVPDLTAALDTLQRHDVVHQTEERWRIQVELCRRWIAARA</sequence>
<evidence type="ECO:0000259" key="1">
    <source>
        <dbReference type="Pfam" id="PF13401"/>
    </source>
</evidence>
<dbReference type="EMBL" id="MLAW01000011">
    <property type="protein sequence ID" value="OJJ26048.1"/>
    <property type="molecule type" value="Genomic_DNA"/>
</dbReference>
<feature type="domain" description="ORC1/DEAH AAA+ ATPase" evidence="1">
    <location>
        <begin position="258"/>
        <end position="401"/>
    </location>
</feature>
<reference evidence="2" key="1">
    <citation type="submission" date="2016-10" db="EMBL/GenBank/DDBJ databases">
        <title>CRISPR-Cas defence system in Roseofilum reptotaenium: evidence of a bacteriophage-cyanobacterium arms race in the coral black band disease.</title>
        <authorList>
            <person name="Buerger P."/>
            <person name="Wood-Charlson E.M."/>
            <person name="Weynberg K.D."/>
            <person name="Willis B."/>
            <person name="Van Oppen M.J."/>
        </authorList>
    </citation>
    <scope>NUCLEOTIDE SEQUENCE [LARGE SCALE GENOMIC DNA]</scope>
    <source>
        <strain evidence="2">AO1-A</strain>
    </source>
</reference>
<dbReference type="STRING" id="1925591.BI308_08815"/>
<dbReference type="Pfam" id="PF13401">
    <property type="entry name" value="AAA_22"/>
    <property type="match status" value="1"/>
</dbReference>
<name>A0A1L9QTQ4_9CYAN</name>
<gene>
    <name evidence="2" type="ORF">BI308_08815</name>
</gene>
<evidence type="ECO:0000313" key="3">
    <source>
        <dbReference type="Proteomes" id="UP000183940"/>
    </source>
</evidence>
<organism evidence="2 3">
    <name type="scientific">Roseofilum reptotaenium AO1-A</name>
    <dbReference type="NCBI Taxonomy" id="1925591"/>
    <lineage>
        <taxon>Bacteria</taxon>
        <taxon>Bacillati</taxon>
        <taxon>Cyanobacteriota</taxon>
        <taxon>Cyanophyceae</taxon>
        <taxon>Desertifilales</taxon>
        <taxon>Desertifilaceae</taxon>
        <taxon>Roseofilum</taxon>
    </lineage>
</organism>
<dbReference type="PANTHER" id="PTHR34301:SF8">
    <property type="entry name" value="ATPASE DOMAIN-CONTAINING PROTEIN"/>
    <property type="match status" value="1"/>
</dbReference>
<dbReference type="InterPro" id="IPR027417">
    <property type="entry name" value="P-loop_NTPase"/>
</dbReference>
<accession>A0A1L9QTQ4</accession>
<dbReference type="InterPro" id="IPR049945">
    <property type="entry name" value="AAA_22"/>
</dbReference>
<keyword evidence="3" id="KW-1185">Reference proteome</keyword>
<comment type="caution">
    <text evidence="2">The sequence shown here is derived from an EMBL/GenBank/DDBJ whole genome shotgun (WGS) entry which is preliminary data.</text>
</comment>
<dbReference type="Proteomes" id="UP000183940">
    <property type="component" value="Unassembled WGS sequence"/>
</dbReference>
<evidence type="ECO:0000313" key="2">
    <source>
        <dbReference type="EMBL" id="OJJ26048.1"/>
    </source>
</evidence>
<protein>
    <recommendedName>
        <fullName evidence="1">ORC1/DEAH AAA+ ATPase domain-containing protein</fullName>
    </recommendedName>
</protein>
<dbReference type="PANTHER" id="PTHR34301">
    <property type="entry name" value="DNA-BINDING PROTEIN-RELATED"/>
    <property type="match status" value="1"/>
</dbReference>
<dbReference type="AlphaFoldDB" id="A0A1L9QTQ4"/>
<dbReference type="Gene3D" id="3.40.50.300">
    <property type="entry name" value="P-loop containing nucleotide triphosphate hydrolases"/>
    <property type="match status" value="1"/>
</dbReference>
<dbReference type="GO" id="GO:0016887">
    <property type="term" value="F:ATP hydrolysis activity"/>
    <property type="evidence" value="ECO:0007669"/>
    <property type="project" value="InterPro"/>
</dbReference>
<proteinExistence type="predicted"/>